<name>A0A8T1P416_CARIL</name>
<evidence type="ECO:0000256" key="1">
    <source>
        <dbReference type="SAM" id="MobiDB-lite"/>
    </source>
</evidence>
<feature type="compositionally biased region" description="Basic residues" evidence="1">
    <location>
        <begin position="151"/>
        <end position="162"/>
    </location>
</feature>
<organism evidence="2 3">
    <name type="scientific">Carya illinoinensis</name>
    <name type="common">Pecan</name>
    <dbReference type="NCBI Taxonomy" id="32201"/>
    <lineage>
        <taxon>Eukaryota</taxon>
        <taxon>Viridiplantae</taxon>
        <taxon>Streptophyta</taxon>
        <taxon>Embryophyta</taxon>
        <taxon>Tracheophyta</taxon>
        <taxon>Spermatophyta</taxon>
        <taxon>Magnoliopsida</taxon>
        <taxon>eudicotyledons</taxon>
        <taxon>Gunneridae</taxon>
        <taxon>Pentapetalae</taxon>
        <taxon>rosids</taxon>
        <taxon>fabids</taxon>
        <taxon>Fagales</taxon>
        <taxon>Juglandaceae</taxon>
        <taxon>Carya</taxon>
    </lineage>
</organism>
<proteinExistence type="predicted"/>
<evidence type="ECO:0000313" key="3">
    <source>
        <dbReference type="Proteomes" id="UP000811609"/>
    </source>
</evidence>
<feature type="region of interest" description="Disordered" evidence="1">
    <location>
        <begin position="124"/>
        <end position="175"/>
    </location>
</feature>
<evidence type="ECO:0000313" key="2">
    <source>
        <dbReference type="EMBL" id="KAG6636182.1"/>
    </source>
</evidence>
<gene>
    <name evidence="2" type="ORF">CIPAW_11G093100</name>
</gene>
<dbReference type="Proteomes" id="UP000811609">
    <property type="component" value="Chromosome 11"/>
</dbReference>
<dbReference type="EMBL" id="CM031819">
    <property type="protein sequence ID" value="KAG6636182.1"/>
    <property type="molecule type" value="Genomic_DNA"/>
</dbReference>
<reference evidence="2" key="1">
    <citation type="submission" date="2020-12" db="EMBL/GenBank/DDBJ databases">
        <title>WGS assembly of Carya illinoinensis cv. Pawnee.</title>
        <authorList>
            <person name="Platts A."/>
            <person name="Shu S."/>
            <person name="Wright S."/>
            <person name="Barry K."/>
            <person name="Edger P."/>
            <person name="Pires J.C."/>
            <person name="Schmutz J."/>
        </authorList>
    </citation>
    <scope>NUCLEOTIDE SEQUENCE</scope>
    <source>
        <tissue evidence="2">Leaf</tissue>
    </source>
</reference>
<feature type="compositionally biased region" description="Basic and acidic residues" evidence="1">
    <location>
        <begin position="141"/>
        <end position="150"/>
    </location>
</feature>
<dbReference type="AlphaFoldDB" id="A0A8T1P416"/>
<keyword evidence="3" id="KW-1185">Reference proteome</keyword>
<feature type="compositionally biased region" description="Polar residues" evidence="1">
    <location>
        <begin position="127"/>
        <end position="140"/>
    </location>
</feature>
<comment type="caution">
    <text evidence="2">The sequence shown here is derived from an EMBL/GenBank/DDBJ whole genome shotgun (WGS) entry which is preliminary data.</text>
</comment>
<sequence>MIMMKYCLGRLQRRRQCMPMDLAAADQEADFKLGSLADRVTSLEHRFCQLCLEMQSSSSISTLGDSCSTQGMIKIKSSSSLPTFNIPIHGDQRSHVSHVALSSRPLEIQQENPNYGVPKKLKHAISPDSNKQRLGNTTTWADKDDHDQKKCKSRKKNKKKKGLSPNRPRLKIFGC</sequence>
<accession>A0A8T1P416</accession>
<protein>
    <submittedName>
        <fullName evidence="2">Uncharacterized protein</fullName>
    </submittedName>
</protein>